<dbReference type="PANTHER" id="PTHR13238:SF0">
    <property type="entry name" value="CILIA- AND FLAGELLA-ASSOCIATED PROTEIN 298"/>
    <property type="match status" value="1"/>
</dbReference>
<name>A0A3P8WYT9_CYNSE</name>
<dbReference type="PANTHER" id="PTHR13238">
    <property type="entry name" value="PROTEIN C21ORF59"/>
    <property type="match status" value="1"/>
</dbReference>
<reference evidence="2" key="3">
    <citation type="submission" date="2025-09" db="UniProtKB">
        <authorList>
            <consortium name="Ensembl"/>
        </authorList>
    </citation>
    <scope>IDENTIFICATION</scope>
</reference>
<organism evidence="2 3">
    <name type="scientific">Cynoglossus semilaevis</name>
    <name type="common">Tongue sole</name>
    <dbReference type="NCBI Taxonomy" id="244447"/>
    <lineage>
        <taxon>Eukaryota</taxon>
        <taxon>Metazoa</taxon>
        <taxon>Chordata</taxon>
        <taxon>Craniata</taxon>
        <taxon>Vertebrata</taxon>
        <taxon>Euteleostomi</taxon>
        <taxon>Actinopterygii</taxon>
        <taxon>Neopterygii</taxon>
        <taxon>Teleostei</taxon>
        <taxon>Neoteleostei</taxon>
        <taxon>Acanthomorphata</taxon>
        <taxon>Carangaria</taxon>
        <taxon>Pleuronectiformes</taxon>
        <taxon>Pleuronectoidei</taxon>
        <taxon>Cynoglossidae</taxon>
        <taxon>Cynoglossinae</taxon>
        <taxon>Cynoglossus</taxon>
    </lineage>
</organism>
<dbReference type="InParanoid" id="A0A3P8WYT9"/>
<evidence type="ECO:0000256" key="1">
    <source>
        <dbReference type="ARBA" id="ARBA00009619"/>
    </source>
</evidence>
<dbReference type="Ensembl" id="ENSCSET00000030966.1">
    <property type="protein sequence ID" value="ENSCSEP00000030561.1"/>
    <property type="gene ID" value="ENSCSEG00000019578.1"/>
</dbReference>
<dbReference type="OMA" id="YRKQEEW"/>
<protein>
    <submittedName>
        <fullName evidence="2">Cilia and flagella associated protein 298</fullName>
    </submittedName>
</protein>
<dbReference type="FunCoup" id="A0A3P8WYT9">
    <property type="interactions" value="836"/>
</dbReference>
<dbReference type="GeneTree" id="ENSGT00390000006278"/>
<dbReference type="GO" id="GO:0003352">
    <property type="term" value="P:regulation of cilium movement"/>
    <property type="evidence" value="ECO:0007669"/>
    <property type="project" value="InterPro"/>
</dbReference>
<evidence type="ECO:0000313" key="2">
    <source>
        <dbReference type="Ensembl" id="ENSCSEP00000030561.1"/>
    </source>
</evidence>
<dbReference type="Proteomes" id="UP000265120">
    <property type="component" value="Chromosome 19"/>
</dbReference>
<dbReference type="STRING" id="244447.ENSCSEP00000030561"/>
<accession>A0A3P8WYT9</accession>
<evidence type="ECO:0000313" key="3">
    <source>
        <dbReference type="Proteomes" id="UP000265120"/>
    </source>
</evidence>
<dbReference type="Pfam" id="PF11069">
    <property type="entry name" value="CFAP298"/>
    <property type="match status" value="1"/>
</dbReference>
<keyword evidence="3" id="KW-1185">Reference proteome</keyword>
<reference evidence="2 3" key="1">
    <citation type="journal article" date="2014" name="Nat. Genet.">
        <title>Whole-genome sequence of a flatfish provides insights into ZW sex chromosome evolution and adaptation to a benthic lifestyle.</title>
        <authorList>
            <person name="Chen S."/>
            <person name="Zhang G."/>
            <person name="Shao C."/>
            <person name="Huang Q."/>
            <person name="Liu G."/>
            <person name="Zhang P."/>
            <person name="Song W."/>
            <person name="An N."/>
            <person name="Chalopin D."/>
            <person name="Volff J.N."/>
            <person name="Hong Y."/>
            <person name="Li Q."/>
            <person name="Sha Z."/>
            <person name="Zhou H."/>
            <person name="Xie M."/>
            <person name="Yu Q."/>
            <person name="Liu Y."/>
            <person name="Xiang H."/>
            <person name="Wang N."/>
            <person name="Wu K."/>
            <person name="Yang C."/>
            <person name="Zhou Q."/>
            <person name="Liao X."/>
            <person name="Yang L."/>
            <person name="Hu Q."/>
            <person name="Zhang J."/>
            <person name="Meng L."/>
            <person name="Jin L."/>
            <person name="Tian Y."/>
            <person name="Lian J."/>
            <person name="Yang J."/>
            <person name="Miao G."/>
            <person name="Liu S."/>
            <person name="Liang Z."/>
            <person name="Yan F."/>
            <person name="Li Y."/>
            <person name="Sun B."/>
            <person name="Zhang H."/>
            <person name="Zhang J."/>
            <person name="Zhu Y."/>
            <person name="Du M."/>
            <person name="Zhao Y."/>
            <person name="Schartl M."/>
            <person name="Tang Q."/>
            <person name="Wang J."/>
        </authorList>
    </citation>
    <scope>NUCLEOTIDE SEQUENCE</scope>
</reference>
<dbReference type="InterPro" id="IPR021298">
    <property type="entry name" value="CFAP298"/>
</dbReference>
<dbReference type="AlphaFoldDB" id="A0A3P8WYT9"/>
<proteinExistence type="inferred from homology"/>
<reference evidence="2" key="2">
    <citation type="submission" date="2025-08" db="UniProtKB">
        <authorList>
            <consortium name="Ensembl"/>
        </authorList>
    </citation>
    <scope>IDENTIFICATION</scope>
</reference>
<comment type="similarity">
    <text evidence="1">Belongs to the CFAP298 family.</text>
</comment>
<sequence length="258" mass="29437">MVQLQVKRGDENQFLFTTSVDAQVDTVIQQIAAIYNGRLKVDRICLEIPELAEHGISLPPNMQGLTDDQIVDLKLRDEWEDKCVPSGGPIFRKDDIGRRNGHAPNDKMKEVLMKTVEESKALISNKQVKANVCVTMEMVKEALDQLRGAVTIVYPMGLPPHDPIRMEFDEREDLTGTQASLQVISEDECQLWWAGKEMQRGKKLQDFVGKNEKTKLVVKIQKKLEDADDDSYLDSQWSDRQALKRQFQGLTNIKWGPR</sequence>